<evidence type="ECO:0000313" key="2">
    <source>
        <dbReference type="Proteomes" id="UP000516696"/>
    </source>
</evidence>
<sequence>MKTKKIGLRRKTTTGLWLLLIGSVLFGVYKNFTAIDQHTIHEEKIIETKVEDTHLMTSFVEDFVNVYYSWEPNKEQLEKRNEQLKTYLPEHLQQLNQEMIRSDIPTKSTVTSIKILNVTPINETDYSVRYALKQAIEEDNGKKKENREVTSAFSVNVRTNHNNQISILSNPVFTALPKKMTIKEELAQDDLGIDQETKEEIKEFLSTFFKIYPTAKKTELGYYVKDQNIKEINKAYTFSEIQTINYFKSKNGVKVKVVVIYLDKETKAILPLEYELELQKVESKWRITNEF</sequence>
<dbReference type="InterPro" id="IPR024735">
    <property type="entry name" value="TcpC"/>
</dbReference>
<reference evidence="1 2" key="1">
    <citation type="submission" date="2020-03" db="EMBL/GenBank/DDBJ databases">
        <title>Characterization of ganglioside-mimicking enterococci.</title>
        <authorList>
            <person name="Patry R.T."/>
            <person name="Nothaft H."/>
            <person name="Bridger R."/>
            <person name="Shajahan A."/>
            <person name="Huynh S."/>
            <person name="Sanchez S."/>
            <person name="Azadi P."/>
            <person name="Cooper K."/>
            <person name="Miller W.G."/>
            <person name="Parker C.T."/>
            <person name="Wells L."/>
            <person name="Szymanski C.M."/>
        </authorList>
    </citation>
    <scope>NUCLEOTIDE SEQUENCE [LARGE SCALE GENOMIC DNA]</scope>
    <source>
        <strain evidence="1 2">EGM181</strain>
    </source>
</reference>
<gene>
    <name evidence="1" type="ORF">EGM181_03605</name>
</gene>
<dbReference type="CDD" id="cd16386">
    <property type="entry name" value="TcpC_N"/>
    <property type="match status" value="1"/>
</dbReference>
<dbReference type="Proteomes" id="UP000516696">
    <property type="component" value="Chromosome"/>
</dbReference>
<proteinExistence type="predicted"/>
<name>A0AAE7MMY0_ENTGA</name>
<evidence type="ECO:0000313" key="1">
    <source>
        <dbReference type="EMBL" id="QOG26407.1"/>
    </source>
</evidence>
<organism evidence="1 2">
    <name type="scientific">Enterococcus gallinarum</name>
    <dbReference type="NCBI Taxonomy" id="1353"/>
    <lineage>
        <taxon>Bacteria</taxon>
        <taxon>Bacillati</taxon>
        <taxon>Bacillota</taxon>
        <taxon>Bacilli</taxon>
        <taxon>Lactobacillales</taxon>
        <taxon>Enterococcaceae</taxon>
        <taxon>Enterococcus</taxon>
    </lineage>
</organism>
<dbReference type="Pfam" id="PF12642">
    <property type="entry name" value="TpcC"/>
    <property type="match status" value="1"/>
</dbReference>
<dbReference type="AlphaFoldDB" id="A0AAE7MMY0"/>
<dbReference type="EMBL" id="CP050485">
    <property type="protein sequence ID" value="QOG26407.1"/>
    <property type="molecule type" value="Genomic_DNA"/>
</dbReference>
<dbReference type="Gene3D" id="3.10.450.540">
    <property type="match status" value="2"/>
</dbReference>
<dbReference type="CDD" id="cd16428">
    <property type="entry name" value="TcpC_C"/>
    <property type="match status" value="1"/>
</dbReference>
<dbReference type="RefSeq" id="WP_002333927.1">
    <property type="nucleotide sequence ID" value="NZ_CP050485.1"/>
</dbReference>
<protein>
    <submittedName>
        <fullName evidence="1">Conjugal transfer protein</fullName>
    </submittedName>
</protein>
<accession>A0AAE7MMY0</accession>
<dbReference type="InterPro" id="IPR035628">
    <property type="entry name" value="TcpC_C"/>
</dbReference>